<reference evidence="2" key="2">
    <citation type="submission" date="2023-05" db="EMBL/GenBank/DDBJ databases">
        <authorList>
            <consortium name="Lawrence Berkeley National Laboratory"/>
            <person name="Steindorff A."/>
            <person name="Hensen N."/>
            <person name="Bonometti L."/>
            <person name="Westerberg I."/>
            <person name="Brannstrom I.O."/>
            <person name="Guillou S."/>
            <person name="Cros-Aarteil S."/>
            <person name="Calhoun S."/>
            <person name="Haridas S."/>
            <person name="Kuo A."/>
            <person name="Mondo S."/>
            <person name="Pangilinan J."/>
            <person name="Riley R."/>
            <person name="Labutti K."/>
            <person name="Andreopoulos B."/>
            <person name="Lipzen A."/>
            <person name="Chen C."/>
            <person name="Yanf M."/>
            <person name="Daum C."/>
            <person name="Ng V."/>
            <person name="Clum A."/>
            <person name="Ohm R."/>
            <person name="Martin F."/>
            <person name="Silar P."/>
            <person name="Natvig D."/>
            <person name="Lalanne C."/>
            <person name="Gautier V."/>
            <person name="Ament-Velasquez S.L."/>
            <person name="Kruys A."/>
            <person name="Hutchinson M.I."/>
            <person name="Powell A.J."/>
            <person name="Barry K."/>
            <person name="Miller A.N."/>
            <person name="Grigoriev I.V."/>
            <person name="Debuchy R."/>
            <person name="Gladieux P."/>
            <person name="Thoren M.H."/>
            <person name="Johannesson H."/>
        </authorList>
    </citation>
    <scope>NUCLEOTIDE SEQUENCE</scope>
    <source>
        <strain evidence="2">CBS 538.74</strain>
    </source>
</reference>
<feature type="transmembrane region" description="Helical" evidence="1">
    <location>
        <begin position="44"/>
        <end position="63"/>
    </location>
</feature>
<accession>A0AAN6VFD0</accession>
<evidence type="ECO:0000313" key="3">
    <source>
        <dbReference type="Proteomes" id="UP001302745"/>
    </source>
</evidence>
<evidence type="ECO:0000256" key="1">
    <source>
        <dbReference type="SAM" id="Phobius"/>
    </source>
</evidence>
<gene>
    <name evidence="2" type="ORF">C8A00DRAFT_37566</name>
</gene>
<keyword evidence="1" id="KW-1133">Transmembrane helix</keyword>
<keyword evidence="1" id="KW-0812">Transmembrane</keyword>
<keyword evidence="3" id="KW-1185">Reference proteome</keyword>
<dbReference type="EMBL" id="MU857120">
    <property type="protein sequence ID" value="KAK4149816.1"/>
    <property type="molecule type" value="Genomic_DNA"/>
</dbReference>
<evidence type="ECO:0000313" key="2">
    <source>
        <dbReference type="EMBL" id="KAK4149816.1"/>
    </source>
</evidence>
<sequence>MTYSDLTKGGYIPSTLKIILISICIFIIELVLEYYSPPNFKMLANILILAATSLATIAHSAVLPGTKTGNAITALRPILADAAATPNVSARAVINPAVQWTEHENRDCGGWKKYYEAGDDGCYLLPTGDGFDIDHIANTCRVFIYESKSCNGAEFQAYPGNCYDVHAFYSIKTFCN</sequence>
<name>A0AAN6VFD0_9PEZI</name>
<proteinExistence type="predicted"/>
<dbReference type="AlphaFoldDB" id="A0AAN6VFD0"/>
<keyword evidence="1" id="KW-0472">Membrane</keyword>
<protein>
    <submittedName>
        <fullName evidence="2">Uncharacterized protein</fullName>
    </submittedName>
</protein>
<comment type="caution">
    <text evidence="2">The sequence shown here is derived from an EMBL/GenBank/DDBJ whole genome shotgun (WGS) entry which is preliminary data.</text>
</comment>
<dbReference type="Proteomes" id="UP001302745">
    <property type="component" value="Unassembled WGS sequence"/>
</dbReference>
<organism evidence="2 3">
    <name type="scientific">Chaetomidium leptoderma</name>
    <dbReference type="NCBI Taxonomy" id="669021"/>
    <lineage>
        <taxon>Eukaryota</taxon>
        <taxon>Fungi</taxon>
        <taxon>Dikarya</taxon>
        <taxon>Ascomycota</taxon>
        <taxon>Pezizomycotina</taxon>
        <taxon>Sordariomycetes</taxon>
        <taxon>Sordariomycetidae</taxon>
        <taxon>Sordariales</taxon>
        <taxon>Chaetomiaceae</taxon>
        <taxon>Chaetomidium</taxon>
    </lineage>
</organism>
<feature type="transmembrane region" description="Helical" evidence="1">
    <location>
        <begin position="12"/>
        <end position="32"/>
    </location>
</feature>
<reference evidence="2" key="1">
    <citation type="journal article" date="2023" name="Mol. Phylogenet. Evol.">
        <title>Genome-scale phylogeny and comparative genomics of the fungal order Sordariales.</title>
        <authorList>
            <person name="Hensen N."/>
            <person name="Bonometti L."/>
            <person name="Westerberg I."/>
            <person name="Brannstrom I.O."/>
            <person name="Guillou S."/>
            <person name="Cros-Aarteil S."/>
            <person name="Calhoun S."/>
            <person name="Haridas S."/>
            <person name="Kuo A."/>
            <person name="Mondo S."/>
            <person name="Pangilinan J."/>
            <person name="Riley R."/>
            <person name="LaButti K."/>
            <person name="Andreopoulos B."/>
            <person name="Lipzen A."/>
            <person name="Chen C."/>
            <person name="Yan M."/>
            <person name="Daum C."/>
            <person name="Ng V."/>
            <person name="Clum A."/>
            <person name="Steindorff A."/>
            <person name="Ohm R.A."/>
            <person name="Martin F."/>
            <person name="Silar P."/>
            <person name="Natvig D.O."/>
            <person name="Lalanne C."/>
            <person name="Gautier V."/>
            <person name="Ament-Velasquez S.L."/>
            <person name="Kruys A."/>
            <person name="Hutchinson M.I."/>
            <person name="Powell A.J."/>
            <person name="Barry K."/>
            <person name="Miller A.N."/>
            <person name="Grigoriev I.V."/>
            <person name="Debuchy R."/>
            <person name="Gladieux P."/>
            <person name="Hiltunen Thoren M."/>
            <person name="Johannesson H."/>
        </authorList>
    </citation>
    <scope>NUCLEOTIDE SEQUENCE</scope>
    <source>
        <strain evidence="2">CBS 538.74</strain>
    </source>
</reference>